<feature type="transmembrane region" description="Helical" evidence="6">
    <location>
        <begin position="21"/>
        <end position="44"/>
    </location>
</feature>
<feature type="transmembrane region" description="Helical" evidence="6">
    <location>
        <begin position="300"/>
        <end position="320"/>
    </location>
</feature>
<feature type="transmembrane region" description="Helical" evidence="6">
    <location>
        <begin position="238"/>
        <end position="256"/>
    </location>
</feature>
<reference evidence="8 9" key="1">
    <citation type="submission" date="2019-12" db="EMBL/GenBank/DDBJ databases">
        <title>Spirosoma sp. HMF4905 genome sequencing and assembly.</title>
        <authorList>
            <person name="Kang H."/>
            <person name="Cha I."/>
            <person name="Kim H."/>
            <person name="Joh K."/>
        </authorList>
    </citation>
    <scope>NUCLEOTIDE SEQUENCE [LARGE SCALE GENOMIC DNA]</scope>
    <source>
        <strain evidence="8 9">HMF4905</strain>
    </source>
</reference>
<comment type="subcellular location">
    <subcellularLocation>
        <location evidence="1">Cell membrane</location>
        <topology evidence="1">Multi-pass membrane protein</topology>
    </subcellularLocation>
</comment>
<evidence type="ECO:0000256" key="1">
    <source>
        <dbReference type="ARBA" id="ARBA00004651"/>
    </source>
</evidence>
<feature type="domain" description="ABC-2 type transporter transmembrane" evidence="7">
    <location>
        <begin position="19"/>
        <end position="413"/>
    </location>
</feature>
<dbReference type="EMBL" id="WPIN01000003">
    <property type="protein sequence ID" value="MVM30532.1"/>
    <property type="molecule type" value="Genomic_DNA"/>
</dbReference>
<dbReference type="InterPro" id="IPR051449">
    <property type="entry name" value="ABC-2_transporter_component"/>
</dbReference>
<dbReference type="Proteomes" id="UP000436006">
    <property type="component" value="Unassembled WGS sequence"/>
</dbReference>
<keyword evidence="2" id="KW-1003">Cell membrane</keyword>
<evidence type="ECO:0000256" key="2">
    <source>
        <dbReference type="ARBA" id="ARBA00022475"/>
    </source>
</evidence>
<name>A0A7K1S9L9_9BACT</name>
<dbReference type="Gene3D" id="3.40.190.10">
    <property type="entry name" value="Periplasmic binding protein-like II"/>
    <property type="match status" value="1"/>
</dbReference>
<dbReference type="PANTHER" id="PTHR30294">
    <property type="entry name" value="MEMBRANE COMPONENT OF ABC TRANSPORTER YHHJ-RELATED"/>
    <property type="match status" value="1"/>
</dbReference>
<evidence type="ECO:0000256" key="4">
    <source>
        <dbReference type="ARBA" id="ARBA00022989"/>
    </source>
</evidence>
<comment type="caution">
    <text evidence="8">The sequence shown here is derived from an EMBL/GenBank/DDBJ whole genome shotgun (WGS) entry which is preliminary data.</text>
</comment>
<dbReference type="AlphaFoldDB" id="A0A7K1S9L9"/>
<evidence type="ECO:0000256" key="6">
    <source>
        <dbReference type="SAM" id="Phobius"/>
    </source>
</evidence>
<sequence length="440" mass="48433">MNTIFLIIKREYLVRVRKKSFIIMTILGPVLIFGFYAIIGWAAVSSINQKKIAVVDESGRFSGKFKNDDETNFSFPKQSLSEAKKSFVKQGYDALVFIPKDVIQYPKTVQIFAEKSVSLALQSNIERAIGKEIETIKLEQAGITQKVIEDAKVNVDAQTISLSDAGEKNSNGIATTIISGFCALLIYISVLIYGTQVMRGVMEEKTSRIVEVIISSVKPFQLMLGKIIGVALVGLTQFMLWIILTVGLITLGSSVFGQKETAKSAVTARMNGMPGGQEVQHKMATAKNPVADVMTAIETLNLPLIVACFLFYFLGGYLLYSALFGAVGAAVDSETETQQFMFPIMMPIIAAIAFAQIAVRDPDGPLAFWTSIIPFTSPVVMMVRIPFGVPAWELILSMLLLVLGFIGTTWIAARIYRVGILMYGKKTSFRELAKWVFYKG</sequence>
<evidence type="ECO:0000256" key="3">
    <source>
        <dbReference type="ARBA" id="ARBA00022692"/>
    </source>
</evidence>
<evidence type="ECO:0000313" key="8">
    <source>
        <dbReference type="EMBL" id="MVM30532.1"/>
    </source>
</evidence>
<dbReference type="RefSeq" id="WP_157584760.1">
    <property type="nucleotide sequence ID" value="NZ_WPIN01000003.1"/>
</dbReference>
<feature type="transmembrane region" description="Helical" evidence="6">
    <location>
        <begin position="340"/>
        <end position="359"/>
    </location>
</feature>
<dbReference type="SUPFAM" id="SSF53850">
    <property type="entry name" value="Periplasmic binding protein-like II"/>
    <property type="match status" value="1"/>
</dbReference>
<dbReference type="GO" id="GO:0140359">
    <property type="term" value="F:ABC-type transporter activity"/>
    <property type="evidence" value="ECO:0007669"/>
    <property type="project" value="InterPro"/>
</dbReference>
<protein>
    <submittedName>
        <fullName evidence="8">ABC transporter permease</fullName>
    </submittedName>
</protein>
<evidence type="ECO:0000313" key="9">
    <source>
        <dbReference type="Proteomes" id="UP000436006"/>
    </source>
</evidence>
<keyword evidence="9" id="KW-1185">Reference proteome</keyword>
<dbReference type="Pfam" id="PF12698">
    <property type="entry name" value="ABC2_membrane_3"/>
    <property type="match status" value="1"/>
</dbReference>
<organism evidence="8 9">
    <name type="scientific">Spirosoma arboris</name>
    <dbReference type="NCBI Taxonomy" id="2682092"/>
    <lineage>
        <taxon>Bacteria</taxon>
        <taxon>Pseudomonadati</taxon>
        <taxon>Bacteroidota</taxon>
        <taxon>Cytophagia</taxon>
        <taxon>Cytophagales</taxon>
        <taxon>Cytophagaceae</taxon>
        <taxon>Spirosoma</taxon>
    </lineage>
</organism>
<evidence type="ECO:0000259" key="7">
    <source>
        <dbReference type="Pfam" id="PF12698"/>
    </source>
</evidence>
<accession>A0A7K1S9L9</accession>
<keyword evidence="4 6" id="KW-1133">Transmembrane helix</keyword>
<feature type="transmembrane region" description="Helical" evidence="6">
    <location>
        <begin position="177"/>
        <end position="197"/>
    </location>
</feature>
<feature type="transmembrane region" description="Helical" evidence="6">
    <location>
        <begin position="391"/>
        <end position="416"/>
    </location>
</feature>
<dbReference type="InterPro" id="IPR013525">
    <property type="entry name" value="ABC2_TM"/>
</dbReference>
<dbReference type="GO" id="GO:0005886">
    <property type="term" value="C:plasma membrane"/>
    <property type="evidence" value="ECO:0007669"/>
    <property type="project" value="UniProtKB-SubCell"/>
</dbReference>
<gene>
    <name evidence="8" type="ORF">GO755_10850</name>
</gene>
<keyword evidence="3 6" id="KW-0812">Transmembrane</keyword>
<dbReference type="PANTHER" id="PTHR30294:SF29">
    <property type="entry name" value="MULTIDRUG ABC TRANSPORTER PERMEASE YBHS-RELATED"/>
    <property type="match status" value="1"/>
</dbReference>
<proteinExistence type="predicted"/>
<keyword evidence="5 6" id="KW-0472">Membrane</keyword>
<evidence type="ECO:0000256" key="5">
    <source>
        <dbReference type="ARBA" id="ARBA00023136"/>
    </source>
</evidence>